<keyword evidence="2" id="KW-1185">Reference proteome</keyword>
<dbReference type="EMBL" id="JWIR02000062">
    <property type="protein sequence ID" value="KKB36309.1"/>
    <property type="molecule type" value="Genomic_DNA"/>
</dbReference>
<organism evidence="1 2">
    <name type="scientific">Bacillus thermotolerans</name>
    <name type="common">Quasibacillus thermotolerans</name>
    <dbReference type="NCBI Taxonomy" id="1221996"/>
    <lineage>
        <taxon>Bacteria</taxon>
        <taxon>Bacillati</taxon>
        <taxon>Bacillota</taxon>
        <taxon>Bacilli</taxon>
        <taxon>Bacillales</taxon>
        <taxon>Bacillaceae</taxon>
        <taxon>Bacillus</taxon>
    </lineage>
</organism>
<sequence length="60" mass="6644">MPKTGSFEKRKKGSIKKVSGFTGFDTLLTHSCGIMLYRQACQLASVHRHASYVVKLCLLA</sequence>
<protein>
    <submittedName>
        <fullName evidence="1">Uncharacterized protein</fullName>
    </submittedName>
</protein>
<evidence type="ECO:0000313" key="1">
    <source>
        <dbReference type="EMBL" id="KKB36309.1"/>
    </source>
</evidence>
<dbReference type="AlphaFoldDB" id="A0A0F5HSG2"/>
<gene>
    <name evidence="1" type="ORF">QY95_03173</name>
</gene>
<dbReference type="STRING" id="1221996.QY95_03173"/>
<reference evidence="1" key="1">
    <citation type="submission" date="2015-02" db="EMBL/GenBank/DDBJ databases">
        <title>Genome Assembly of Bacillaceae bacterium MTCC 8252.</title>
        <authorList>
            <person name="Verma A."/>
            <person name="Khatri I."/>
            <person name="Mual P."/>
            <person name="Subramanian S."/>
            <person name="Krishnamurthi S."/>
        </authorList>
    </citation>
    <scope>NUCLEOTIDE SEQUENCE [LARGE SCALE GENOMIC DNA]</scope>
    <source>
        <strain evidence="1">MTCC 8252</strain>
    </source>
</reference>
<accession>A0A0F5HSG2</accession>
<name>A0A0F5HSG2_BACTR</name>
<evidence type="ECO:0000313" key="2">
    <source>
        <dbReference type="Proteomes" id="UP000031563"/>
    </source>
</evidence>
<comment type="caution">
    <text evidence="1">The sequence shown here is derived from an EMBL/GenBank/DDBJ whole genome shotgun (WGS) entry which is preliminary data.</text>
</comment>
<proteinExistence type="predicted"/>
<dbReference type="Proteomes" id="UP000031563">
    <property type="component" value="Unassembled WGS sequence"/>
</dbReference>